<comment type="subcellular location">
    <subcellularLocation>
        <location evidence="1">Membrane</location>
        <topology evidence="1">Multi-pass membrane protein</topology>
    </subcellularLocation>
</comment>
<evidence type="ECO:0000256" key="4">
    <source>
        <dbReference type="ARBA" id="ARBA00023136"/>
    </source>
</evidence>
<comment type="caution">
    <text evidence="7">The sequence shown here is derived from an EMBL/GenBank/DDBJ whole genome shotgun (WGS) entry which is preliminary data.</text>
</comment>
<evidence type="ECO:0000256" key="2">
    <source>
        <dbReference type="ARBA" id="ARBA00022692"/>
    </source>
</evidence>
<protein>
    <submittedName>
        <fullName evidence="7">Formate transporter FocA</fullName>
    </submittedName>
</protein>
<evidence type="ECO:0000256" key="3">
    <source>
        <dbReference type="ARBA" id="ARBA00022989"/>
    </source>
</evidence>
<dbReference type="PANTHER" id="PTHR30520:SF6">
    <property type="entry name" value="FORMATE_NITRATE FAMILY TRANSPORTER (EUROFUNG)"/>
    <property type="match status" value="1"/>
</dbReference>
<accession>A0A388SEH1</accession>
<dbReference type="RefSeq" id="WP_116270138.1">
    <property type="nucleotide sequence ID" value="NZ_BGZJ01000001.1"/>
</dbReference>
<dbReference type="InterPro" id="IPR023271">
    <property type="entry name" value="Aquaporin-like"/>
</dbReference>
<dbReference type="Gene3D" id="1.20.1080.10">
    <property type="entry name" value="Glycerol uptake facilitator protein"/>
    <property type="match status" value="1"/>
</dbReference>
<evidence type="ECO:0000256" key="1">
    <source>
        <dbReference type="ARBA" id="ARBA00004141"/>
    </source>
</evidence>
<keyword evidence="3 6" id="KW-1133">Transmembrane helix</keyword>
<dbReference type="OrthoDB" id="9786493at2"/>
<dbReference type="PROSITE" id="PS01006">
    <property type="entry name" value="FORMATE_NITRITE_TP_2"/>
    <property type="match status" value="1"/>
</dbReference>
<sequence>MTDLKKEGAASQPVISIDSLAPAAIERKAESIGVTKNALTLSRLIPLALAAGFFIGLGGLYFTLFMADSSLSFAVQRFAGALMFSLGLALVIICGAELFTGNSLMIGALASRKIPVGGMLRNWIWVWIFNLVGAVILVTLVYLSDTPKLGQMGATMMKIAAGKVSLGWGTLFFKGILCNVLVCLAVWMGFAAHSVADKILAVLLPVSAFVALGFEHCVAKMYFLPMGYLLASSGFPAPAGFDPSVITIPGIFYNLSAVTLGNLVGGFMVALVYWWAFAEKKA</sequence>
<feature type="transmembrane region" description="Helical" evidence="6">
    <location>
        <begin position="251"/>
        <end position="276"/>
    </location>
</feature>
<dbReference type="Proteomes" id="UP000266091">
    <property type="component" value="Unassembled WGS sequence"/>
</dbReference>
<proteinExistence type="inferred from homology"/>
<reference evidence="7 8" key="1">
    <citation type="journal article" date="2018" name="Int. J. Syst. Evol. Microbiol.">
        <title>Mesosutterella multiformis gen. nov., sp. nov., a member of the family Sutterellaceae and Sutterella megalosphaeroides sp. nov., isolated from human faeces.</title>
        <authorList>
            <person name="Sakamoto M."/>
            <person name="Ikeyama N."/>
            <person name="Kunihiro T."/>
            <person name="Iino T."/>
            <person name="Yuki M."/>
            <person name="Ohkuma M."/>
        </authorList>
    </citation>
    <scope>NUCLEOTIDE SEQUENCE [LARGE SCALE GENOMIC DNA]</scope>
    <source>
        <strain evidence="7 8">4NBBH2</strain>
    </source>
</reference>
<feature type="transmembrane region" description="Helical" evidence="6">
    <location>
        <begin position="124"/>
        <end position="143"/>
    </location>
</feature>
<keyword evidence="4 6" id="KW-0472">Membrane</keyword>
<keyword evidence="2 6" id="KW-0812">Transmembrane</keyword>
<dbReference type="GO" id="GO:0015499">
    <property type="term" value="F:formate transmembrane transporter activity"/>
    <property type="evidence" value="ECO:0007669"/>
    <property type="project" value="TreeGrafter"/>
</dbReference>
<keyword evidence="8" id="KW-1185">Reference proteome</keyword>
<evidence type="ECO:0000313" key="7">
    <source>
        <dbReference type="EMBL" id="GBO93841.1"/>
    </source>
</evidence>
<dbReference type="InterPro" id="IPR024002">
    <property type="entry name" value="For/NO2_transpt_CS"/>
</dbReference>
<name>A0A388SEH1_9BURK</name>
<organism evidence="7 8">
    <name type="scientific">Mesosutterella multiformis</name>
    <dbReference type="NCBI Taxonomy" id="2259133"/>
    <lineage>
        <taxon>Bacteria</taxon>
        <taxon>Pseudomonadati</taxon>
        <taxon>Pseudomonadota</taxon>
        <taxon>Betaproteobacteria</taxon>
        <taxon>Burkholderiales</taxon>
        <taxon>Sutterellaceae</taxon>
        <taxon>Mesosutterella</taxon>
    </lineage>
</organism>
<dbReference type="PANTHER" id="PTHR30520">
    <property type="entry name" value="FORMATE TRANSPORTER-RELATED"/>
    <property type="match status" value="1"/>
</dbReference>
<dbReference type="AlphaFoldDB" id="A0A388SEH1"/>
<feature type="transmembrane region" description="Helical" evidence="6">
    <location>
        <begin position="78"/>
        <end position="104"/>
    </location>
</feature>
<evidence type="ECO:0000256" key="6">
    <source>
        <dbReference type="SAM" id="Phobius"/>
    </source>
</evidence>
<dbReference type="Pfam" id="PF01226">
    <property type="entry name" value="Form_Nir_trans"/>
    <property type="match status" value="1"/>
</dbReference>
<dbReference type="GO" id="GO:0005886">
    <property type="term" value="C:plasma membrane"/>
    <property type="evidence" value="ECO:0007669"/>
    <property type="project" value="TreeGrafter"/>
</dbReference>
<evidence type="ECO:0000313" key="8">
    <source>
        <dbReference type="Proteomes" id="UP000266091"/>
    </source>
</evidence>
<feature type="transmembrane region" description="Helical" evidence="6">
    <location>
        <begin position="44"/>
        <end position="66"/>
    </location>
</feature>
<dbReference type="EMBL" id="BGZJ01000001">
    <property type="protein sequence ID" value="GBO93841.1"/>
    <property type="molecule type" value="Genomic_DNA"/>
</dbReference>
<evidence type="ECO:0000256" key="5">
    <source>
        <dbReference type="ARBA" id="ARBA00049660"/>
    </source>
</evidence>
<gene>
    <name evidence="7" type="ORF">MESMUL_11950</name>
</gene>
<dbReference type="PROSITE" id="PS01005">
    <property type="entry name" value="FORMATE_NITRITE_TP_1"/>
    <property type="match status" value="1"/>
</dbReference>
<comment type="similarity">
    <text evidence="5">Belongs to the FNT transporter (TC 1.A.16) family.</text>
</comment>
<dbReference type="InterPro" id="IPR000292">
    <property type="entry name" value="For/NO2_transpt"/>
</dbReference>
<feature type="transmembrane region" description="Helical" evidence="6">
    <location>
        <begin position="164"/>
        <end position="189"/>
    </location>
</feature>
<feature type="transmembrane region" description="Helical" evidence="6">
    <location>
        <begin position="195"/>
        <end position="214"/>
    </location>
</feature>